<gene>
    <name evidence="3" type="ORF">EJ08DRAFT_328446</name>
</gene>
<feature type="region of interest" description="Disordered" evidence="2">
    <location>
        <begin position="178"/>
        <end position="234"/>
    </location>
</feature>
<sequence length="234" mass="26749">MSEATEKKGFGGFLAKFLPNSNHQQPLHIPHHQRTDANRTAKPIGQYTHHCPAPGCGKHGRIAKCLADGHIGRCVVAGCDAIFSRVGDGCIKEGHSEIPENRKQMMHGELWYEKHLAKQRQALEEQKALEQQLRELKAEYNQWCDEVHWRRDDTSFDQFRERRLLEESQAAAAAKQAATIKSKVEPSKRQLKQQGKQNSRLQHAQLVKSKKNLTTQEAKDQKTLERKMREMGTL</sequence>
<comment type="caution">
    <text evidence="3">The sequence shown here is derived from an EMBL/GenBank/DDBJ whole genome shotgun (WGS) entry which is preliminary data.</text>
</comment>
<evidence type="ECO:0000256" key="1">
    <source>
        <dbReference type="SAM" id="Coils"/>
    </source>
</evidence>
<keyword evidence="4" id="KW-1185">Reference proteome</keyword>
<dbReference type="Proteomes" id="UP000800235">
    <property type="component" value="Unassembled WGS sequence"/>
</dbReference>
<dbReference type="EMBL" id="MU007056">
    <property type="protein sequence ID" value="KAF2428066.1"/>
    <property type="molecule type" value="Genomic_DNA"/>
</dbReference>
<protein>
    <submittedName>
        <fullName evidence="3">Uncharacterized protein</fullName>
    </submittedName>
</protein>
<reference evidence="3" key="1">
    <citation type="journal article" date="2020" name="Stud. Mycol.">
        <title>101 Dothideomycetes genomes: a test case for predicting lifestyles and emergence of pathogens.</title>
        <authorList>
            <person name="Haridas S."/>
            <person name="Albert R."/>
            <person name="Binder M."/>
            <person name="Bloem J."/>
            <person name="Labutti K."/>
            <person name="Salamov A."/>
            <person name="Andreopoulos B."/>
            <person name="Baker S."/>
            <person name="Barry K."/>
            <person name="Bills G."/>
            <person name="Bluhm B."/>
            <person name="Cannon C."/>
            <person name="Castanera R."/>
            <person name="Culley D."/>
            <person name="Daum C."/>
            <person name="Ezra D."/>
            <person name="Gonzalez J."/>
            <person name="Henrissat B."/>
            <person name="Kuo A."/>
            <person name="Liang C."/>
            <person name="Lipzen A."/>
            <person name="Lutzoni F."/>
            <person name="Magnuson J."/>
            <person name="Mondo S."/>
            <person name="Nolan M."/>
            <person name="Ohm R."/>
            <person name="Pangilinan J."/>
            <person name="Park H.-J."/>
            <person name="Ramirez L."/>
            <person name="Alfaro M."/>
            <person name="Sun H."/>
            <person name="Tritt A."/>
            <person name="Yoshinaga Y."/>
            <person name="Zwiers L.-H."/>
            <person name="Turgeon B."/>
            <person name="Goodwin S."/>
            <person name="Spatafora J."/>
            <person name="Crous P."/>
            <person name="Grigoriev I."/>
        </authorList>
    </citation>
    <scope>NUCLEOTIDE SEQUENCE</scope>
    <source>
        <strain evidence="3">CBS 130266</strain>
    </source>
</reference>
<name>A0A9P4TX24_9PEZI</name>
<feature type="compositionally biased region" description="Basic and acidic residues" evidence="2">
    <location>
        <begin position="217"/>
        <end position="234"/>
    </location>
</feature>
<evidence type="ECO:0000313" key="4">
    <source>
        <dbReference type="Proteomes" id="UP000800235"/>
    </source>
</evidence>
<feature type="coiled-coil region" evidence="1">
    <location>
        <begin position="112"/>
        <end position="146"/>
    </location>
</feature>
<keyword evidence="1" id="KW-0175">Coiled coil</keyword>
<organism evidence="3 4">
    <name type="scientific">Tothia fuscella</name>
    <dbReference type="NCBI Taxonomy" id="1048955"/>
    <lineage>
        <taxon>Eukaryota</taxon>
        <taxon>Fungi</taxon>
        <taxon>Dikarya</taxon>
        <taxon>Ascomycota</taxon>
        <taxon>Pezizomycotina</taxon>
        <taxon>Dothideomycetes</taxon>
        <taxon>Pleosporomycetidae</taxon>
        <taxon>Venturiales</taxon>
        <taxon>Cylindrosympodiaceae</taxon>
        <taxon>Tothia</taxon>
    </lineage>
</organism>
<feature type="compositionally biased region" description="Polar residues" evidence="2">
    <location>
        <begin position="192"/>
        <end position="202"/>
    </location>
</feature>
<evidence type="ECO:0000313" key="3">
    <source>
        <dbReference type="EMBL" id="KAF2428066.1"/>
    </source>
</evidence>
<dbReference type="AlphaFoldDB" id="A0A9P4TX24"/>
<proteinExistence type="predicted"/>
<accession>A0A9P4TX24</accession>
<evidence type="ECO:0000256" key="2">
    <source>
        <dbReference type="SAM" id="MobiDB-lite"/>
    </source>
</evidence>